<dbReference type="CDD" id="cd09729">
    <property type="entry name" value="Cse1_I-E"/>
    <property type="match status" value="1"/>
</dbReference>
<gene>
    <name evidence="2" type="ORF">NCTC13652_01883</name>
</gene>
<organism evidence="2 3">
    <name type="scientific">Acidipropionibacterium jensenii</name>
    <dbReference type="NCBI Taxonomy" id="1749"/>
    <lineage>
        <taxon>Bacteria</taxon>
        <taxon>Bacillati</taxon>
        <taxon>Actinomycetota</taxon>
        <taxon>Actinomycetes</taxon>
        <taxon>Propionibacteriales</taxon>
        <taxon>Propionibacteriaceae</taxon>
        <taxon>Acidipropionibacterium</taxon>
    </lineage>
</organism>
<dbReference type="Pfam" id="PF09481">
    <property type="entry name" value="CRISPR_Cse1"/>
    <property type="match status" value="1"/>
</dbReference>
<protein>
    <submittedName>
        <fullName evidence="2">Cascade antiviral complex protein</fullName>
    </submittedName>
</protein>
<dbReference type="InterPro" id="IPR013381">
    <property type="entry name" value="CRISPR-assoc_prot_Cse1"/>
</dbReference>
<proteinExistence type="predicted"/>
<feature type="compositionally biased region" description="Polar residues" evidence="1">
    <location>
        <begin position="527"/>
        <end position="536"/>
    </location>
</feature>
<dbReference type="Gene3D" id="1.10.132.100">
    <property type="match status" value="1"/>
</dbReference>
<dbReference type="OrthoDB" id="3187690at2"/>
<feature type="region of interest" description="Disordered" evidence="1">
    <location>
        <begin position="522"/>
        <end position="550"/>
    </location>
</feature>
<dbReference type="Proteomes" id="UP000277858">
    <property type="component" value="Chromosome"/>
</dbReference>
<name>A0A3S5EV99_9ACTN</name>
<dbReference type="EMBL" id="LR134473">
    <property type="protein sequence ID" value="VEI03672.1"/>
    <property type="molecule type" value="Genomic_DNA"/>
</dbReference>
<evidence type="ECO:0000313" key="2">
    <source>
        <dbReference type="EMBL" id="VEI03672.1"/>
    </source>
</evidence>
<sequence length="550" mass="60416">MTEFNLITDPWVAVTRRDGTVDELSLRDVFEHAGDIKSIAGEIPTQDAAVLRLLEAILMRATARRRSEDDCLRQWGQWWNASTLPIDDIDSYLARHRNRFNLLGAESPFMQVADLHTEKGGTSGLVKIIAEVPAGSRFFTTRDGEGVESLSFGEAARWLIHCHAFDISGIKSGAVGDDRVKGGRGYPIGTGITGNMGLVIAEGSSLRHTLLLNLVLRTDPRNDVPIWEREPQGAGEDWDHPVPNGPADLFTWQSRRIRLLEHAGRIDDVLLCNGDKVEWGSLLGNDPMTGWRFSKPQSKKAGHDVYMPRAHETGRAIWRGLEPLLTRSHDKDWIRPEVIDWLASARQAGFLAADQMIVLRTIGMQYGPQNSVVTSVVDDSLPTSIAVLGEDALAALAVTAAQTAQDVAICLANLASDLARAAGTDSDADRSHAWETAFATIDPVYRSWFAHLTSTTDPDSATRAWQHSLREVIDREGFQLCLDAGDVARTGRMVAVPNTDREDLIDTAEAWRKFTWRVSRATPALTDETTARNATGTPGDVPSTDGKENS</sequence>
<reference evidence="2 3" key="1">
    <citation type="submission" date="2018-12" db="EMBL/GenBank/DDBJ databases">
        <authorList>
            <consortium name="Pathogen Informatics"/>
        </authorList>
    </citation>
    <scope>NUCLEOTIDE SEQUENCE [LARGE SCALE GENOMIC DNA]</scope>
    <source>
        <strain evidence="2 3">NCTC13652</strain>
    </source>
</reference>
<dbReference type="NCBIfam" id="TIGR02547">
    <property type="entry name" value="casA_cse1"/>
    <property type="match status" value="1"/>
</dbReference>
<evidence type="ECO:0000313" key="3">
    <source>
        <dbReference type="Proteomes" id="UP000277858"/>
    </source>
</evidence>
<dbReference type="RefSeq" id="WP_071161762.1">
    <property type="nucleotide sequence ID" value="NZ_LR134473.1"/>
</dbReference>
<accession>A0A3S5EV99</accession>
<evidence type="ECO:0000256" key="1">
    <source>
        <dbReference type="SAM" id="MobiDB-lite"/>
    </source>
</evidence>
<dbReference type="STRING" id="1122997.GCA_000425285_02489"/>
<keyword evidence="3" id="KW-1185">Reference proteome</keyword>
<dbReference type="AlphaFoldDB" id="A0A3S5EV99"/>